<feature type="transmembrane region" description="Helical" evidence="6">
    <location>
        <begin position="391"/>
        <end position="412"/>
    </location>
</feature>
<feature type="transmembrane region" description="Helical" evidence="6">
    <location>
        <begin position="365"/>
        <end position="385"/>
    </location>
</feature>
<proteinExistence type="predicted"/>
<feature type="transmembrane region" description="Helical" evidence="6">
    <location>
        <begin position="87"/>
        <end position="110"/>
    </location>
</feature>
<gene>
    <name evidence="7" type="ORF">SAMN06264346_11419</name>
</gene>
<feature type="transmembrane region" description="Helical" evidence="6">
    <location>
        <begin position="155"/>
        <end position="174"/>
    </location>
</feature>
<feature type="transmembrane region" description="Helical" evidence="6">
    <location>
        <begin position="180"/>
        <end position="197"/>
    </location>
</feature>
<evidence type="ECO:0000313" key="8">
    <source>
        <dbReference type="Proteomes" id="UP001157960"/>
    </source>
</evidence>
<protein>
    <submittedName>
        <fullName evidence="7">Membrane protein involved in the export of O-antigen and teichoic acid</fullName>
    </submittedName>
</protein>
<dbReference type="RefSeq" id="WP_283423346.1">
    <property type="nucleotide sequence ID" value="NZ_FXTZ01000014.1"/>
</dbReference>
<name>A0ABY1PFE3_9FLAO</name>
<feature type="transmembrane region" description="Helical" evidence="6">
    <location>
        <begin position="125"/>
        <end position="143"/>
    </location>
</feature>
<feature type="transmembrane region" description="Helical" evidence="6">
    <location>
        <begin position="47"/>
        <end position="66"/>
    </location>
</feature>
<evidence type="ECO:0000256" key="1">
    <source>
        <dbReference type="ARBA" id="ARBA00004651"/>
    </source>
</evidence>
<keyword evidence="2" id="KW-1003">Cell membrane</keyword>
<feature type="transmembrane region" description="Helical" evidence="6">
    <location>
        <begin position="332"/>
        <end position="353"/>
    </location>
</feature>
<accession>A0ABY1PFE3</accession>
<dbReference type="Proteomes" id="UP001157960">
    <property type="component" value="Unassembled WGS sequence"/>
</dbReference>
<keyword evidence="4 6" id="KW-1133">Transmembrane helix</keyword>
<sequence>MKEQLKQLYQSPFLKNVSTLVFGSIISQAVVVISAPLLSRLFPVESFGILSIFTSFTVFFAVLSTGRYEFAIGLPENDDKALKIFKLIIYIGSFVSVFYFAVIFLLKAILKVHDKTGFLVQKESFIAPLYIFFIAVYSALGYWKQRKKEYKKITIANALQVIATTIFSITFGLLKIDSGMIWGLIIGIFISILYLFIEEKNLSYIIIKQKNVIDIAREYYSFPRYMIFSDLSLTASQQFIPIVFSVLYSTTIVGFFSLANRMLRLPNIVITGSIGNVFRNDAIDEIRKKGNCEILYRSTLKKLTILSLPIYLTIFLIAPTVFDVIFGTEWKIAGYFARIMSIMLLFEFIAMPLNTLFYVREKQKILMRLQVLNSILTFIAIFLGYYFFKDYYYSLILYSLVSIISNINFIIFTNKLSKGAI</sequence>
<comment type="subcellular location">
    <subcellularLocation>
        <location evidence="1">Cell membrane</location>
        <topology evidence="1">Multi-pass membrane protein</topology>
    </subcellularLocation>
</comment>
<organism evidence="7 8">
    <name type="scientific">Chryseobacterium profundimaris</name>
    <dbReference type="NCBI Taxonomy" id="1387275"/>
    <lineage>
        <taxon>Bacteria</taxon>
        <taxon>Pseudomonadati</taxon>
        <taxon>Bacteroidota</taxon>
        <taxon>Flavobacteriia</taxon>
        <taxon>Flavobacteriales</taxon>
        <taxon>Weeksellaceae</taxon>
        <taxon>Chryseobacterium group</taxon>
        <taxon>Chryseobacterium</taxon>
    </lineage>
</organism>
<evidence type="ECO:0000256" key="5">
    <source>
        <dbReference type="ARBA" id="ARBA00023136"/>
    </source>
</evidence>
<dbReference type="InterPro" id="IPR050833">
    <property type="entry name" value="Poly_Biosynth_Transport"/>
</dbReference>
<evidence type="ECO:0000256" key="6">
    <source>
        <dbReference type="SAM" id="Phobius"/>
    </source>
</evidence>
<feature type="transmembrane region" description="Helical" evidence="6">
    <location>
        <begin position="20"/>
        <end position="41"/>
    </location>
</feature>
<dbReference type="Pfam" id="PF13440">
    <property type="entry name" value="Polysacc_synt_3"/>
    <property type="match status" value="1"/>
</dbReference>
<dbReference type="PANTHER" id="PTHR30250">
    <property type="entry name" value="PST FAMILY PREDICTED COLANIC ACID TRANSPORTER"/>
    <property type="match status" value="1"/>
</dbReference>
<feature type="transmembrane region" description="Helical" evidence="6">
    <location>
        <begin position="303"/>
        <end position="326"/>
    </location>
</feature>
<comment type="caution">
    <text evidence="7">The sequence shown here is derived from an EMBL/GenBank/DDBJ whole genome shotgun (WGS) entry which is preliminary data.</text>
</comment>
<reference evidence="7 8" key="1">
    <citation type="submission" date="2017-05" db="EMBL/GenBank/DDBJ databases">
        <authorList>
            <person name="Varghese N."/>
            <person name="Submissions S."/>
        </authorList>
    </citation>
    <scope>NUCLEOTIDE SEQUENCE [LARGE SCALE GENOMIC DNA]</scope>
    <source>
        <strain evidence="7 8">DSM 28214</strain>
    </source>
</reference>
<evidence type="ECO:0000256" key="2">
    <source>
        <dbReference type="ARBA" id="ARBA00022475"/>
    </source>
</evidence>
<keyword evidence="8" id="KW-1185">Reference proteome</keyword>
<dbReference type="PANTHER" id="PTHR30250:SF11">
    <property type="entry name" value="O-ANTIGEN TRANSPORTER-RELATED"/>
    <property type="match status" value="1"/>
</dbReference>
<keyword evidence="3 6" id="KW-0812">Transmembrane</keyword>
<evidence type="ECO:0000256" key="4">
    <source>
        <dbReference type="ARBA" id="ARBA00022989"/>
    </source>
</evidence>
<evidence type="ECO:0000256" key="3">
    <source>
        <dbReference type="ARBA" id="ARBA00022692"/>
    </source>
</evidence>
<dbReference type="EMBL" id="FXTZ01000014">
    <property type="protein sequence ID" value="SMP31772.1"/>
    <property type="molecule type" value="Genomic_DNA"/>
</dbReference>
<keyword evidence="5 6" id="KW-0472">Membrane</keyword>
<evidence type="ECO:0000313" key="7">
    <source>
        <dbReference type="EMBL" id="SMP31772.1"/>
    </source>
</evidence>